<organism evidence="2">
    <name type="scientific">marine sediment metagenome</name>
    <dbReference type="NCBI Taxonomy" id="412755"/>
    <lineage>
        <taxon>unclassified sequences</taxon>
        <taxon>metagenomes</taxon>
        <taxon>ecological metagenomes</taxon>
    </lineage>
</organism>
<dbReference type="InterPro" id="IPR038765">
    <property type="entry name" value="Papain-like_cys_pep_sf"/>
</dbReference>
<sequence>MRGRITTVKSTDDRVELIAKNIQKGRVDASIHTFAALALAQRCGDSWCVEPRDWAGEVQQIGSAIKNSVRYTLDTYNIDTYRTPQRTLQMAIGDCDDMAALGGAVLQAVGYPIMIKVIQMSGQADFHHIYLMVGLPPHDPRNWIAFDPTQDIAVGAEPAGIIDSRLYEVK</sequence>
<evidence type="ECO:0000259" key="1">
    <source>
        <dbReference type="Pfam" id="PF01841"/>
    </source>
</evidence>
<comment type="caution">
    <text evidence="2">The sequence shown here is derived from an EMBL/GenBank/DDBJ whole genome shotgun (WGS) entry which is preliminary data.</text>
</comment>
<dbReference type="AlphaFoldDB" id="A0A0F9RKJ0"/>
<dbReference type="InterPro" id="IPR002931">
    <property type="entry name" value="Transglutaminase-like"/>
</dbReference>
<accession>A0A0F9RKJ0</accession>
<protein>
    <recommendedName>
        <fullName evidence="1">Transglutaminase-like domain-containing protein</fullName>
    </recommendedName>
</protein>
<dbReference type="Pfam" id="PF01841">
    <property type="entry name" value="Transglut_core"/>
    <property type="match status" value="1"/>
</dbReference>
<proteinExistence type="predicted"/>
<dbReference type="EMBL" id="LAZR01000819">
    <property type="protein sequence ID" value="KKN57090.1"/>
    <property type="molecule type" value="Genomic_DNA"/>
</dbReference>
<dbReference type="Gene3D" id="3.10.620.30">
    <property type="match status" value="1"/>
</dbReference>
<gene>
    <name evidence="2" type="ORF">LCGC14_0565620</name>
</gene>
<evidence type="ECO:0000313" key="2">
    <source>
        <dbReference type="EMBL" id="KKN57090.1"/>
    </source>
</evidence>
<feature type="domain" description="Transglutaminase-like" evidence="1">
    <location>
        <begin position="56"/>
        <end position="148"/>
    </location>
</feature>
<reference evidence="2" key="1">
    <citation type="journal article" date="2015" name="Nature">
        <title>Complex archaea that bridge the gap between prokaryotes and eukaryotes.</title>
        <authorList>
            <person name="Spang A."/>
            <person name="Saw J.H."/>
            <person name="Jorgensen S.L."/>
            <person name="Zaremba-Niedzwiedzka K."/>
            <person name="Martijn J."/>
            <person name="Lind A.E."/>
            <person name="van Eijk R."/>
            <person name="Schleper C."/>
            <person name="Guy L."/>
            <person name="Ettema T.J."/>
        </authorList>
    </citation>
    <scope>NUCLEOTIDE SEQUENCE</scope>
</reference>
<dbReference type="SUPFAM" id="SSF54001">
    <property type="entry name" value="Cysteine proteinases"/>
    <property type="match status" value="1"/>
</dbReference>
<name>A0A0F9RKJ0_9ZZZZ</name>